<dbReference type="EC" id="3.5.1.28" evidence="2"/>
<comment type="caution">
    <text evidence="7">The sequence shown here is derived from an EMBL/GenBank/DDBJ whole genome shotgun (WGS) entry which is preliminary data.</text>
</comment>
<keyword evidence="5" id="KW-0812">Transmembrane</keyword>
<evidence type="ECO:0000256" key="1">
    <source>
        <dbReference type="ARBA" id="ARBA00001561"/>
    </source>
</evidence>
<dbReference type="AlphaFoldDB" id="A0A8J6MBP6"/>
<dbReference type="InterPro" id="IPR036505">
    <property type="entry name" value="Amidase/PGRP_sf"/>
</dbReference>
<gene>
    <name evidence="7" type="ORF">H8S62_00100</name>
</gene>
<keyword evidence="8" id="KW-1185">Reference proteome</keyword>
<dbReference type="GO" id="GO:0071555">
    <property type="term" value="P:cell wall organization"/>
    <property type="evidence" value="ECO:0007669"/>
    <property type="project" value="UniProtKB-KW"/>
</dbReference>
<dbReference type="SUPFAM" id="SSF55846">
    <property type="entry name" value="N-acetylmuramoyl-L-alanine amidase-like"/>
    <property type="match status" value="1"/>
</dbReference>
<dbReference type="GO" id="GO:0009254">
    <property type="term" value="P:peptidoglycan turnover"/>
    <property type="evidence" value="ECO:0007669"/>
    <property type="project" value="TreeGrafter"/>
</dbReference>
<accession>A0A8J6MBP6</accession>
<dbReference type="EMBL" id="JACOPQ010000001">
    <property type="protein sequence ID" value="MBC5735409.1"/>
    <property type="molecule type" value="Genomic_DNA"/>
</dbReference>
<evidence type="ECO:0000256" key="5">
    <source>
        <dbReference type="SAM" id="Phobius"/>
    </source>
</evidence>
<feature type="transmembrane region" description="Helical" evidence="5">
    <location>
        <begin position="20"/>
        <end position="42"/>
    </location>
</feature>
<keyword evidence="4" id="KW-0961">Cell wall biogenesis/degradation</keyword>
<comment type="catalytic activity">
    <reaction evidence="1">
        <text>Hydrolyzes the link between N-acetylmuramoyl residues and L-amino acid residues in certain cell-wall glycopeptides.</text>
        <dbReference type="EC" id="3.5.1.28"/>
    </reaction>
</comment>
<evidence type="ECO:0000256" key="3">
    <source>
        <dbReference type="ARBA" id="ARBA00022801"/>
    </source>
</evidence>
<keyword evidence="3" id="KW-0378">Hydrolase</keyword>
<keyword evidence="5" id="KW-0472">Membrane</keyword>
<evidence type="ECO:0000256" key="4">
    <source>
        <dbReference type="ARBA" id="ARBA00023316"/>
    </source>
</evidence>
<evidence type="ECO:0000256" key="2">
    <source>
        <dbReference type="ARBA" id="ARBA00011901"/>
    </source>
</evidence>
<name>A0A8J6MBP6_9FIRM</name>
<reference evidence="7" key="1">
    <citation type="submission" date="2020-08" db="EMBL/GenBank/DDBJ databases">
        <title>Genome public.</title>
        <authorList>
            <person name="Liu C."/>
            <person name="Sun Q."/>
        </authorList>
    </citation>
    <scope>NUCLEOTIDE SEQUENCE</scope>
    <source>
        <strain evidence="7">NSJ-52</strain>
    </source>
</reference>
<sequence length="219" mass="24461">MPAAIYERPRRTRRRGVPPLLIFAVVFFCLAVLARLFLPVFLPSQPPEPVNPLPDAVPDWVEQALLPVNDYSRPGTWLDAVNGVVVHYTGNPGTTAMQNRNYFAGLAETQETSASSNFIIGLDGEALLCVPVNEVAYASSQRNSDTLSIEVCHPDETGAFNAASYETLVRLVQWAVDTYGLERDQIIRHYDVTGKECPLYYVRNPDAWEEFLDRLAFPS</sequence>
<dbReference type="PANTHER" id="PTHR30417:SF1">
    <property type="entry name" value="N-ACETYLMURAMOYL-L-ALANINE AMIDASE AMID"/>
    <property type="match status" value="1"/>
</dbReference>
<feature type="domain" description="N-acetylmuramoyl-L-alanine amidase" evidence="6">
    <location>
        <begin position="71"/>
        <end position="199"/>
    </location>
</feature>
<evidence type="ECO:0000313" key="8">
    <source>
        <dbReference type="Proteomes" id="UP000607645"/>
    </source>
</evidence>
<dbReference type="InterPro" id="IPR051206">
    <property type="entry name" value="NAMLAA_amidase_2"/>
</dbReference>
<dbReference type="SMART" id="SM00644">
    <property type="entry name" value="Ami_2"/>
    <property type="match status" value="1"/>
</dbReference>
<protein>
    <recommendedName>
        <fullName evidence="2">N-acetylmuramoyl-L-alanine amidase</fullName>
        <ecNumber evidence="2">3.5.1.28</ecNumber>
    </recommendedName>
</protein>
<dbReference type="PANTHER" id="PTHR30417">
    <property type="entry name" value="N-ACETYLMURAMOYL-L-ALANINE AMIDASE AMID"/>
    <property type="match status" value="1"/>
</dbReference>
<dbReference type="GO" id="GO:0008745">
    <property type="term" value="F:N-acetylmuramoyl-L-alanine amidase activity"/>
    <property type="evidence" value="ECO:0007669"/>
    <property type="project" value="UniProtKB-EC"/>
</dbReference>
<evidence type="ECO:0000313" key="7">
    <source>
        <dbReference type="EMBL" id="MBC5735409.1"/>
    </source>
</evidence>
<proteinExistence type="predicted"/>
<organism evidence="7 8">
    <name type="scientific">Lawsonibacter faecis</name>
    <dbReference type="NCBI Taxonomy" id="2763052"/>
    <lineage>
        <taxon>Bacteria</taxon>
        <taxon>Bacillati</taxon>
        <taxon>Bacillota</taxon>
        <taxon>Clostridia</taxon>
        <taxon>Eubacteriales</taxon>
        <taxon>Oscillospiraceae</taxon>
        <taxon>Lawsonibacter</taxon>
    </lineage>
</organism>
<dbReference type="CDD" id="cd06583">
    <property type="entry name" value="PGRP"/>
    <property type="match status" value="1"/>
</dbReference>
<evidence type="ECO:0000259" key="6">
    <source>
        <dbReference type="SMART" id="SM00644"/>
    </source>
</evidence>
<dbReference type="InterPro" id="IPR002502">
    <property type="entry name" value="Amidase_domain"/>
</dbReference>
<dbReference type="RefSeq" id="WP_155145496.1">
    <property type="nucleotide sequence ID" value="NZ_JACOPQ010000001.1"/>
</dbReference>
<keyword evidence="5" id="KW-1133">Transmembrane helix</keyword>
<dbReference type="GO" id="GO:0009253">
    <property type="term" value="P:peptidoglycan catabolic process"/>
    <property type="evidence" value="ECO:0007669"/>
    <property type="project" value="InterPro"/>
</dbReference>
<dbReference type="Gene3D" id="3.40.80.10">
    <property type="entry name" value="Peptidoglycan recognition protein-like"/>
    <property type="match status" value="1"/>
</dbReference>
<dbReference type="Proteomes" id="UP000607645">
    <property type="component" value="Unassembled WGS sequence"/>
</dbReference>
<dbReference type="Pfam" id="PF01510">
    <property type="entry name" value="Amidase_2"/>
    <property type="match status" value="1"/>
</dbReference>